<dbReference type="GO" id="GO:0003899">
    <property type="term" value="F:DNA-directed RNA polymerase activity"/>
    <property type="evidence" value="ECO:0007669"/>
    <property type="project" value="UniProtKB-UniRule"/>
</dbReference>
<dbReference type="InterPro" id="IPR037068">
    <property type="entry name" value="DNA_primase_core_N_sf"/>
</dbReference>
<keyword evidence="4 12" id="KW-0548">Nucleotidyltransferase</keyword>
<dbReference type="Pfam" id="PF10410">
    <property type="entry name" value="DnaB_bind"/>
    <property type="match status" value="1"/>
</dbReference>
<comment type="subunit">
    <text evidence="12">Monomer. Interacts with DnaB.</text>
</comment>
<keyword evidence="10 12" id="KW-0238">DNA-binding</keyword>
<evidence type="ECO:0000256" key="4">
    <source>
        <dbReference type="ARBA" id="ARBA00022695"/>
    </source>
</evidence>
<keyword evidence="9" id="KW-0460">Magnesium</keyword>
<dbReference type="GO" id="GO:0000428">
    <property type="term" value="C:DNA-directed RNA polymerase complex"/>
    <property type="evidence" value="ECO:0007669"/>
    <property type="project" value="UniProtKB-KW"/>
</dbReference>
<dbReference type="Proteomes" id="UP000178450">
    <property type="component" value="Unassembled WGS sequence"/>
</dbReference>
<dbReference type="EMBL" id="MGBG01000007">
    <property type="protein sequence ID" value="OGK66460.1"/>
    <property type="molecule type" value="Genomic_DNA"/>
</dbReference>
<organism evidence="16 17">
    <name type="scientific">Candidatus Roizmanbacteria bacterium RIFOXYA1_FULL_41_12</name>
    <dbReference type="NCBI Taxonomy" id="1802082"/>
    <lineage>
        <taxon>Bacteria</taxon>
        <taxon>Candidatus Roizmaniibacteriota</taxon>
    </lineage>
</organism>
<dbReference type="GO" id="GO:0008270">
    <property type="term" value="F:zinc ion binding"/>
    <property type="evidence" value="ECO:0007669"/>
    <property type="project" value="UniProtKB-KW"/>
</dbReference>
<dbReference type="InterPro" id="IPR019475">
    <property type="entry name" value="DNA_primase_DnaB-bd"/>
</dbReference>
<comment type="cofactor">
    <cofactor evidence="13 14">
        <name>Zn(2+)</name>
        <dbReference type="ChEBI" id="CHEBI:29105"/>
    </cofactor>
    <text evidence="13 14">Binds 1 zinc ion per monomer.</text>
</comment>
<evidence type="ECO:0000256" key="2">
    <source>
        <dbReference type="ARBA" id="ARBA00022515"/>
    </source>
</evidence>
<dbReference type="PANTHER" id="PTHR30313">
    <property type="entry name" value="DNA PRIMASE"/>
    <property type="match status" value="1"/>
</dbReference>
<accession>A0A1F7KF18</accession>
<proteinExistence type="inferred from homology"/>
<keyword evidence="6 13" id="KW-0479">Metal-binding</keyword>
<dbReference type="GO" id="GO:0005737">
    <property type="term" value="C:cytoplasm"/>
    <property type="evidence" value="ECO:0007669"/>
    <property type="project" value="TreeGrafter"/>
</dbReference>
<feature type="zinc finger region" description="CHC2-type" evidence="14">
    <location>
        <begin position="34"/>
        <end position="59"/>
    </location>
</feature>
<dbReference type="FunFam" id="3.90.980.10:FF:000001">
    <property type="entry name" value="DNA primase"/>
    <property type="match status" value="1"/>
</dbReference>
<evidence type="ECO:0000256" key="12">
    <source>
        <dbReference type="HAMAP-Rule" id="MF_00974"/>
    </source>
</evidence>
<keyword evidence="1 12" id="KW-0240">DNA-directed RNA polymerase</keyword>
<reference evidence="16 17" key="1">
    <citation type="journal article" date="2016" name="Nat. Commun.">
        <title>Thousands of microbial genomes shed light on interconnected biogeochemical processes in an aquifer system.</title>
        <authorList>
            <person name="Anantharaman K."/>
            <person name="Brown C.T."/>
            <person name="Hug L.A."/>
            <person name="Sharon I."/>
            <person name="Castelle C.J."/>
            <person name="Probst A.J."/>
            <person name="Thomas B.C."/>
            <person name="Singh A."/>
            <person name="Wilkins M.J."/>
            <person name="Karaoz U."/>
            <person name="Brodie E.L."/>
            <person name="Williams K.H."/>
            <person name="Hubbard S.S."/>
            <person name="Banfield J.F."/>
        </authorList>
    </citation>
    <scope>NUCLEOTIDE SEQUENCE [LARGE SCALE GENOMIC DNA]</scope>
</reference>
<dbReference type="GO" id="GO:0003677">
    <property type="term" value="F:DNA binding"/>
    <property type="evidence" value="ECO:0007669"/>
    <property type="project" value="UniProtKB-KW"/>
</dbReference>
<dbReference type="Pfam" id="PF01807">
    <property type="entry name" value="Zn_ribbon_DnaG"/>
    <property type="match status" value="1"/>
</dbReference>
<dbReference type="PANTHER" id="PTHR30313:SF2">
    <property type="entry name" value="DNA PRIMASE"/>
    <property type="match status" value="1"/>
</dbReference>
<keyword evidence="2 12" id="KW-0639">Primosome</keyword>
<comment type="function">
    <text evidence="12 13">RNA polymerase that catalyzes the synthesis of short RNA molecules used as primers for DNA polymerase during DNA replication.</text>
</comment>
<evidence type="ECO:0000256" key="9">
    <source>
        <dbReference type="ARBA" id="ARBA00022842"/>
    </source>
</evidence>
<evidence type="ECO:0000256" key="14">
    <source>
        <dbReference type="PIRSR" id="PIRSR002811-1"/>
    </source>
</evidence>
<dbReference type="AlphaFoldDB" id="A0A1F7KF18"/>
<evidence type="ECO:0000256" key="8">
    <source>
        <dbReference type="ARBA" id="ARBA00022833"/>
    </source>
</evidence>
<dbReference type="Pfam" id="PF13155">
    <property type="entry name" value="Toprim_2"/>
    <property type="match status" value="1"/>
</dbReference>
<evidence type="ECO:0000256" key="10">
    <source>
        <dbReference type="ARBA" id="ARBA00023125"/>
    </source>
</evidence>
<evidence type="ECO:0000259" key="15">
    <source>
        <dbReference type="PROSITE" id="PS50880"/>
    </source>
</evidence>
<keyword evidence="5 12" id="KW-0235">DNA replication</keyword>
<feature type="domain" description="Toprim" evidence="15">
    <location>
        <begin position="257"/>
        <end position="338"/>
    </location>
</feature>
<comment type="caution">
    <text evidence="16">The sequence shown here is derived from an EMBL/GenBank/DDBJ whole genome shotgun (WGS) entry which is preliminary data.</text>
</comment>
<dbReference type="FunFam" id="3.90.580.10:FF:000001">
    <property type="entry name" value="DNA primase"/>
    <property type="match status" value="1"/>
</dbReference>
<dbReference type="Pfam" id="PF08275">
    <property type="entry name" value="DNAG_N"/>
    <property type="match status" value="1"/>
</dbReference>
<keyword evidence="8 13" id="KW-0862">Zinc</keyword>
<dbReference type="InterPro" id="IPR050219">
    <property type="entry name" value="DnaG_primase"/>
</dbReference>
<dbReference type="InterPro" id="IPR013264">
    <property type="entry name" value="DNAG_N"/>
</dbReference>
<dbReference type="GO" id="GO:1990077">
    <property type="term" value="C:primosome complex"/>
    <property type="evidence" value="ECO:0007669"/>
    <property type="project" value="UniProtKB-KW"/>
</dbReference>
<dbReference type="SMART" id="SM00400">
    <property type="entry name" value="ZnF_CHCC"/>
    <property type="match status" value="1"/>
</dbReference>
<evidence type="ECO:0000256" key="7">
    <source>
        <dbReference type="ARBA" id="ARBA00022771"/>
    </source>
</evidence>
<dbReference type="Gene3D" id="3.90.580.10">
    <property type="entry name" value="Zinc finger, CHC2-type domain"/>
    <property type="match status" value="1"/>
</dbReference>
<dbReference type="PIRSF" id="PIRSF002811">
    <property type="entry name" value="DnaG"/>
    <property type="match status" value="1"/>
</dbReference>
<dbReference type="NCBIfam" id="TIGR01391">
    <property type="entry name" value="dnaG"/>
    <property type="match status" value="1"/>
</dbReference>
<dbReference type="EC" id="2.7.7.101" evidence="12"/>
<evidence type="ECO:0000256" key="3">
    <source>
        <dbReference type="ARBA" id="ARBA00022679"/>
    </source>
</evidence>
<dbReference type="GO" id="GO:0006269">
    <property type="term" value="P:DNA replication, synthesis of primer"/>
    <property type="evidence" value="ECO:0007669"/>
    <property type="project" value="UniProtKB-UniRule"/>
</dbReference>
<dbReference type="SUPFAM" id="SSF57783">
    <property type="entry name" value="Zinc beta-ribbon"/>
    <property type="match status" value="1"/>
</dbReference>
<name>A0A1F7KF18_9BACT</name>
<dbReference type="CDD" id="cd03364">
    <property type="entry name" value="TOPRIM_DnaG_primases"/>
    <property type="match status" value="1"/>
</dbReference>
<dbReference type="InterPro" id="IPR036977">
    <property type="entry name" value="DNA_primase_Znf_CHC2"/>
</dbReference>
<evidence type="ECO:0000256" key="6">
    <source>
        <dbReference type="ARBA" id="ARBA00022723"/>
    </source>
</evidence>
<evidence type="ECO:0000256" key="5">
    <source>
        <dbReference type="ARBA" id="ARBA00022705"/>
    </source>
</evidence>
<keyword evidence="3 12" id="KW-0808">Transferase</keyword>
<comment type="catalytic activity">
    <reaction evidence="12">
        <text>ssDNA + n NTP = ssDNA/pppN(pN)n-1 hybrid + (n-1) diphosphate.</text>
        <dbReference type="EC" id="2.7.7.101"/>
    </reaction>
</comment>
<keyword evidence="7 14" id="KW-0863">Zinc-finger</keyword>
<gene>
    <name evidence="12" type="primary">dnaG</name>
    <name evidence="16" type="ORF">A2209_01770</name>
</gene>
<dbReference type="PROSITE" id="PS50880">
    <property type="entry name" value="TOPRIM"/>
    <property type="match status" value="1"/>
</dbReference>
<sequence length="590" mass="68360">MDALGEIKKRIDIVEFINKHVPLQKAGRNFKAPCPFHSEKTPSFVVSPDRQIWHCFGACNEGGDIFKFLMKWENLTFGEALKILAQEAGVKLEKGSFVDNDWDQKQKLITINQYAADFYQFLLEKHRLGNKARQYLDSRGVNNKTAKYFYLGYAPKSWDSLLKFLTKKGYTALEILAAGLIIKTQGNRFYDRFRSRLMFPLTDLRGNILGFSGRVMDETTKGGQEMKYMNTPETAIYHKRENLFGLHQGHKDIREQNEIMLVEGEFDAILAHQFGYKQTVAIKGSALTQDHLRLIKRLTNRIVFALDMDQAGQEAIRRSIEEAEKFDFQMHVVNLKSGKDPADVLQSKADDFAQFYKDKQTIYEYLIDSYSLKQDLSTVYGQKAVIEAIIPYLANIYNPILFDHYLRLLSEKTNTPGETIKRALFDYRRKQKQGKKDQSGFATTRESDKKKNVEETLENYLLALLVQTSEQVYLLKKAGQELSENDYYSPSTYKLFKLAQSYTETTPKEILEQLNQNLPDELMDSYNRGFLYDLPTGDIDWKKEITKNILKIKKYSLKKQIQELMKSENETALKLKLKELTKVEKTLSII</sequence>
<dbReference type="InterPro" id="IPR034151">
    <property type="entry name" value="TOPRIM_DnaG_bac"/>
</dbReference>
<dbReference type="InterPro" id="IPR002694">
    <property type="entry name" value="Znf_CHC2"/>
</dbReference>
<comment type="similarity">
    <text evidence="12 13">Belongs to the DnaG primase family.</text>
</comment>
<evidence type="ECO:0000256" key="11">
    <source>
        <dbReference type="ARBA" id="ARBA00023163"/>
    </source>
</evidence>
<evidence type="ECO:0000313" key="17">
    <source>
        <dbReference type="Proteomes" id="UP000178450"/>
    </source>
</evidence>
<dbReference type="InterPro" id="IPR006295">
    <property type="entry name" value="DNA_primase_DnaG"/>
</dbReference>
<evidence type="ECO:0000256" key="13">
    <source>
        <dbReference type="PIRNR" id="PIRNR002811"/>
    </source>
</evidence>
<protein>
    <recommendedName>
        <fullName evidence="12 13">DNA primase</fullName>
        <ecNumber evidence="12">2.7.7.101</ecNumber>
    </recommendedName>
</protein>
<dbReference type="InterPro" id="IPR006171">
    <property type="entry name" value="TOPRIM_dom"/>
</dbReference>
<dbReference type="HAMAP" id="MF_00974">
    <property type="entry name" value="DNA_primase_DnaG"/>
    <property type="match status" value="1"/>
</dbReference>
<dbReference type="InterPro" id="IPR030846">
    <property type="entry name" value="DnaG_bac"/>
</dbReference>
<dbReference type="Gene3D" id="3.40.1360.10">
    <property type="match status" value="1"/>
</dbReference>
<keyword evidence="11 12" id="KW-0804">Transcription</keyword>
<comment type="caution">
    <text evidence="12">Lacks conserved residue(s) required for the propagation of feature annotation.</text>
</comment>
<evidence type="ECO:0000256" key="1">
    <source>
        <dbReference type="ARBA" id="ARBA00022478"/>
    </source>
</evidence>
<dbReference type="Gene3D" id="3.90.980.10">
    <property type="entry name" value="DNA primase, catalytic core, N-terminal domain"/>
    <property type="match status" value="1"/>
</dbReference>
<evidence type="ECO:0000313" key="16">
    <source>
        <dbReference type="EMBL" id="OGK66460.1"/>
    </source>
</evidence>
<dbReference type="SUPFAM" id="SSF56731">
    <property type="entry name" value="DNA primase core"/>
    <property type="match status" value="1"/>
</dbReference>
<dbReference type="SMART" id="SM00493">
    <property type="entry name" value="TOPRIM"/>
    <property type="match status" value="1"/>
</dbReference>